<dbReference type="STRING" id="662367.SAMN05216167_14310"/>
<keyword evidence="5" id="KW-1185">Reference proteome</keyword>
<evidence type="ECO:0000313" key="4">
    <source>
        <dbReference type="EMBL" id="SFF28736.1"/>
    </source>
</evidence>
<dbReference type="RefSeq" id="WP_177236812.1">
    <property type="nucleotide sequence ID" value="NZ_FOLQ01000043.1"/>
</dbReference>
<evidence type="ECO:0000256" key="2">
    <source>
        <dbReference type="SAM" id="MobiDB-lite"/>
    </source>
</evidence>
<gene>
    <name evidence="4" type="ORF">SAMN05216167_14310</name>
</gene>
<proteinExistence type="inferred from homology"/>
<dbReference type="Gene3D" id="1.10.10.10">
    <property type="entry name" value="Winged helix-like DNA-binding domain superfamily/Winged helix DNA-binding domain"/>
    <property type="match status" value="2"/>
</dbReference>
<dbReference type="Proteomes" id="UP000198598">
    <property type="component" value="Unassembled WGS sequence"/>
</dbReference>
<dbReference type="EMBL" id="FOLQ01000043">
    <property type="protein sequence ID" value="SFF28736.1"/>
    <property type="molecule type" value="Genomic_DNA"/>
</dbReference>
<feature type="domain" description="Initiator Rep protein WH1" evidence="3">
    <location>
        <begin position="65"/>
        <end position="213"/>
    </location>
</feature>
<evidence type="ECO:0000256" key="1">
    <source>
        <dbReference type="ARBA" id="ARBA00038283"/>
    </source>
</evidence>
<dbReference type="GO" id="GO:0006270">
    <property type="term" value="P:DNA replication initiation"/>
    <property type="evidence" value="ECO:0007669"/>
    <property type="project" value="InterPro"/>
</dbReference>
<dbReference type="InterPro" id="IPR036390">
    <property type="entry name" value="WH_DNA-bd_sf"/>
</dbReference>
<dbReference type="SUPFAM" id="SSF46785">
    <property type="entry name" value="Winged helix' DNA-binding domain"/>
    <property type="match status" value="2"/>
</dbReference>
<feature type="region of interest" description="Disordered" evidence="2">
    <location>
        <begin position="1"/>
        <end position="24"/>
    </location>
</feature>
<name>A0A1I2HIZ6_9BACT</name>
<feature type="compositionally biased region" description="Polar residues" evidence="2">
    <location>
        <begin position="1"/>
        <end position="13"/>
    </location>
</feature>
<dbReference type="GO" id="GO:0003887">
    <property type="term" value="F:DNA-directed DNA polymerase activity"/>
    <property type="evidence" value="ECO:0007669"/>
    <property type="project" value="InterPro"/>
</dbReference>
<evidence type="ECO:0000259" key="3">
    <source>
        <dbReference type="Pfam" id="PF01051"/>
    </source>
</evidence>
<comment type="similarity">
    <text evidence="1">Belongs to the initiator RepB protein family.</text>
</comment>
<sequence length="398" mass="45850">MESSSLPARSSRNAARKGRHQQVTQENNQLAIDFYSETVKKSNTKSQSFELHSAQTNEMIVKSIVREPMRLLHALMHLTVLERRLYWLVLNQIRNIQYRNPDQVKPYGALTFYFHSSDIIANDVKWSVTYIKDIIKLLGKRAVDWETEEGVYTHLTVFPTAQYIRGKGVIMLQLHPLLIPGFLELGNNFAQFELYAALKLTSEYAQLLYSYLSRHAWRGKWVIDLNAFKEIMGATSKSYEEFSNIRIRILEPAMEQISKFTDLDVSYVTMGVGRKVSSLEFTIAFKEVNSLEASREIEETSKHKLKEALETVANYTLEEKQIFAHASLRDYYSQFTADEKHQILNTPEFLNRFCIAECYISSGQVGRDKHDAYMRKSVFFPTGANQLPAPNSAKKGKN</sequence>
<evidence type="ECO:0000313" key="5">
    <source>
        <dbReference type="Proteomes" id="UP000198598"/>
    </source>
</evidence>
<dbReference type="InterPro" id="IPR036388">
    <property type="entry name" value="WH-like_DNA-bd_sf"/>
</dbReference>
<protein>
    <submittedName>
        <fullName evidence="4">Initiator Replication protein</fullName>
    </submittedName>
</protein>
<dbReference type="Pfam" id="PF01051">
    <property type="entry name" value="Rep3_N"/>
    <property type="match status" value="1"/>
</dbReference>
<dbReference type="AlphaFoldDB" id="A0A1I2HIZ6"/>
<dbReference type="InterPro" id="IPR000525">
    <property type="entry name" value="Initiator_Rep_WH1"/>
</dbReference>
<reference evidence="4 5" key="1">
    <citation type="submission" date="2016-10" db="EMBL/GenBank/DDBJ databases">
        <authorList>
            <person name="de Groot N.N."/>
        </authorList>
    </citation>
    <scope>NUCLEOTIDE SEQUENCE [LARGE SCALE GENOMIC DNA]</scope>
    <source>
        <strain evidence="4 5">DSM 26130</strain>
    </source>
</reference>
<organism evidence="4 5">
    <name type="scientific">Spirosoma endophyticum</name>
    <dbReference type="NCBI Taxonomy" id="662367"/>
    <lineage>
        <taxon>Bacteria</taxon>
        <taxon>Pseudomonadati</taxon>
        <taxon>Bacteroidota</taxon>
        <taxon>Cytophagia</taxon>
        <taxon>Cytophagales</taxon>
        <taxon>Cytophagaceae</taxon>
        <taxon>Spirosoma</taxon>
    </lineage>
</organism>
<accession>A0A1I2HIZ6</accession>
<dbReference type="Pfam" id="PF21205">
    <property type="entry name" value="Rep3_C"/>
    <property type="match status" value="1"/>
</dbReference>